<evidence type="ECO:0000313" key="10">
    <source>
        <dbReference type="Proteomes" id="UP000002427"/>
    </source>
</evidence>
<dbReference type="OrthoDB" id="6454524at2"/>
<accession>Q1LTG2</accession>
<name>Q1LTG2_BAUCH</name>
<feature type="transmembrane region" description="Helical" evidence="8">
    <location>
        <begin position="157"/>
        <end position="175"/>
    </location>
</feature>
<sequence length="254" mass="28243">MATTIYRDMLNFFRNEFANIILLSLLTAMISIIISYYVLTPSLISEQIQFLSNKNNMDILSDISIKQIFEHISLDQQNILLKVSTAGALAGLVGNTFLTGSLLTMISCISNQRSISVLGAVVLSIRWLPRLLLLTLLTTLIIQLGLIFVVLPGFLTSIAFSLAPVIAITENLGVIKSIRASTEIALNNLRFISPIILSGIFAKTILLLLATKLTTCHPIFIAVLLNVFNNLITSLVLIYLYRLYMFLKKEETIY</sequence>
<comment type="similarity">
    <text evidence="2">Belongs to the UPF0259 family.</text>
</comment>
<reference evidence="9 10" key="1">
    <citation type="journal article" date="2006" name="PLoS Biol.">
        <title>Metabolic complementarity and genomics of the dual bacterial symbiosis of sharpshooters.</title>
        <authorList>
            <person name="Wu D."/>
            <person name="Daugherty S.C."/>
            <person name="Van Aken S.E."/>
            <person name="Pai G.H."/>
            <person name="Watkins K.L."/>
            <person name="Khouri H."/>
            <person name="Tallon L.J."/>
            <person name="Zaborsky J.M."/>
            <person name="Dunbar H.E."/>
            <person name="Tran P.L."/>
            <person name="Moran N.A."/>
            <person name="Eisen J.A."/>
        </authorList>
    </citation>
    <scope>NUCLEOTIDE SEQUENCE [LARGE SCALE GENOMIC DNA]</scope>
    <source>
        <strain evidence="9">Hc</strain>
    </source>
</reference>
<dbReference type="HOGENOM" id="CLU_073287_0_0_6"/>
<evidence type="ECO:0000256" key="7">
    <source>
        <dbReference type="ARBA" id="ARBA00023136"/>
    </source>
</evidence>
<dbReference type="KEGG" id="bci:BCI_0303"/>
<feature type="transmembrane region" description="Helical" evidence="8">
    <location>
        <begin position="131"/>
        <end position="151"/>
    </location>
</feature>
<evidence type="ECO:0000256" key="6">
    <source>
        <dbReference type="ARBA" id="ARBA00022989"/>
    </source>
</evidence>
<keyword evidence="6 8" id="KW-1133">Transmembrane helix</keyword>
<dbReference type="GO" id="GO:0005886">
    <property type="term" value="C:plasma membrane"/>
    <property type="evidence" value="ECO:0007669"/>
    <property type="project" value="UniProtKB-SubCell"/>
</dbReference>
<organism evidence="9 10">
    <name type="scientific">Baumannia cicadellinicola subsp. Homalodisca coagulata</name>
    <dbReference type="NCBI Taxonomy" id="374463"/>
    <lineage>
        <taxon>Bacteria</taxon>
        <taxon>Pseudomonadati</taxon>
        <taxon>Pseudomonadota</taxon>
        <taxon>Gammaproteobacteria</taxon>
        <taxon>Candidatus Palibaumannia</taxon>
    </lineage>
</organism>
<evidence type="ECO:0000256" key="1">
    <source>
        <dbReference type="ARBA" id="ARBA00004429"/>
    </source>
</evidence>
<feature type="transmembrane region" description="Helical" evidence="8">
    <location>
        <begin position="20"/>
        <end position="39"/>
    </location>
</feature>
<comment type="subcellular location">
    <subcellularLocation>
        <location evidence="1">Cell inner membrane</location>
        <topology evidence="1">Multi-pass membrane protein</topology>
    </subcellularLocation>
</comment>
<evidence type="ECO:0000313" key="9">
    <source>
        <dbReference type="EMBL" id="ABF13843.1"/>
    </source>
</evidence>
<protein>
    <recommendedName>
        <fullName evidence="3">UPF0259 membrane protein YciC</fullName>
    </recommendedName>
</protein>
<feature type="transmembrane region" description="Helical" evidence="8">
    <location>
        <begin position="195"/>
        <end position="213"/>
    </location>
</feature>
<feature type="transmembrane region" description="Helical" evidence="8">
    <location>
        <begin position="219"/>
        <end position="241"/>
    </location>
</feature>
<dbReference type="InterPro" id="IPR009627">
    <property type="entry name" value="UPF0259"/>
</dbReference>
<keyword evidence="10" id="KW-1185">Reference proteome</keyword>
<dbReference type="STRING" id="374463.BCI_0303"/>
<feature type="transmembrane region" description="Helical" evidence="8">
    <location>
        <begin position="88"/>
        <end position="110"/>
    </location>
</feature>
<evidence type="ECO:0000256" key="3">
    <source>
        <dbReference type="ARBA" id="ARBA00017085"/>
    </source>
</evidence>
<gene>
    <name evidence="9" type="ordered locus">BCI_0303</name>
</gene>
<keyword evidence="7 8" id="KW-0472">Membrane</keyword>
<keyword evidence="4" id="KW-1003">Cell membrane</keyword>
<dbReference type="Proteomes" id="UP000002427">
    <property type="component" value="Chromosome"/>
</dbReference>
<dbReference type="EMBL" id="CP000238">
    <property type="protein sequence ID" value="ABF13843.1"/>
    <property type="molecule type" value="Genomic_DNA"/>
</dbReference>
<dbReference type="HAMAP" id="MF_01067">
    <property type="entry name" value="UPF0259"/>
    <property type="match status" value="1"/>
</dbReference>
<evidence type="ECO:0000256" key="5">
    <source>
        <dbReference type="ARBA" id="ARBA00022692"/>
    </source>
</evidence>
<dbReference type="AlphaFoldDB" id="Q1LTG2"/>
<dbReference type="Pfam" id="PF06790">
    <property type="entry name" value="UPF0259"/>
    <property type="match status" value="1"/>
</dbReference>
<evidence type="ECO:0000256" key="2">
    <source>
        <dbReference type="ARBA" id="ARBA00005633"/>
    </source>
</evidence>
<dbReference type="NCBIfam" id="NF002774">
    <property type="entry name" value="PRK02868.1"/>
    <property type="match status" value="1"/>
</dbReference>
<keyword evidence="5 8" id="KW-0812">Transmembrane</keyword>
<evidence type="ECO:0000256" key="4">
    <source>
        <dbReference type="ARBA" id="ARBA00022475"/>
    </source>
</evidence>
<proteinExistence type="inferred from homology"/>
<evidence type="ECO:0000256" key="8">
    <source>
        <dbReference type="SAM" id="Phobius"/>
    </source>
</evidence>
<dbReference type="RefSeq" id="WP_011520485.1">
    <property type="nucleotide sequence ID" value="NC_007984.1"/>
</dbReference>